<dbReference type="SUPFAM" id="SSF54427">
    <property type="entry name" value="NTF2-like"/>
    <property type="match status" value="1"/>
</dbReference>
<dbReference type="STRING" id="391037.Sare_2441"/>
<dbReference type="Pfam" id="PF12680">
    <property type="entry name" value="SnoaL_2"/>
    <property type="match status" value="1"/>
</dbReference>
<reference evidence="2" key="1">
    <citation type="submission" date="2007-10" db="EMBL/GenBank/DDBJ databases">
        <title>Complete sequence of Salinispora arenicola CNS-205.</title>
        <authorList>
            <consortium name="US DOE Joint Genome Institute"/>
            <person name="Copeland A."/>
            <person name="Lucas S."/>
            <person name="Lapidus A."/>
            <person name="Barry K."/>
            <person name="Glavina del Rio T."/>
            <person name="Dalin E."/>
            <person name="Tice H."/>
            <person name="Pitluck S."/>
            <person name="Foster B."/>
            <person name="Schmutz J."/>
            <person name="Larimer F."/>
            <person name="Land M."/>
            <person name="Hauser L."/>
            <person name="Kyrpides N."/>
            <person name="Ivanova N."/>
            <person name="Jensen P.R."/>
            <person name="Moore B.S."/>
            <person name="Penn K."/>
            <person name="Jenkins C."/>
            <person name="Udwary D."/>
            <person name="Xiang L."/>
            <person name="Gontang E."/>
            <person name="Richardson P."/>
        </authorList>
    </citation>
    <scope>NUCLEOTIDE SEQUENCE [LARGE SCALE GENOMIC DNA]</scope>
    <source>
        <strain evidence="2">CNS-205</strain>
    </source>
</reference>
<evidence type="ECO:0000313" key="2">
    <source>
        <dbReference type="EMBL" id="ABV98290.1"/>
    </source>
</evidence>
<dbReference type="HOGENOM" id="CLU_132549_1_0_11"/>
<name>A8M328_SALAI</name>
<dbReference type="Gene3D" id="3.10.450.50">
    <property type="match status" value="1"/>
</dbReference>
<dbReference type="InterPro" id="IPR032710">
    <property type="entry name" value="NTF2-like_dom_sf"/>
</dbReference>
<organism evidence="2">
    <name type="scientific">Salinispora arenicola (strain CNS-205)</name>
    <dbReference type="NCBI Taxonomy" id="391037"/>
    <lineage>
        <taxon>Bacteria</taxon>
        <taxon>Bacillati</taxon>
        <taxon>Actinomycetota</taxon>
        <taxon>Actinomycetes</taxon>
        <taxon>Micromonosporales</taxon>
        <taxon>Micromonosporaceae</taxon>
        <taxon>Salinispora</taxon>
    </lineage>
</organism>
<accession>A8M328</accession>
<dbReference type="KEGG" id="saq:Sare_2441"/>
<sequence length="133" mass="14240">MTDKTSPATSVSDRAMSAVMAKDRGAWLDCFAEDALLRDPVGGSPLDPHGRGFRGHAALAQFWDSLVEPAQDVRFVVREEYPSPEATAKVASVAITLPGGEALTYDGVFVYEVDESGRIASLSGYFTPPFPAM</sequence>
<dbReference type="eggNOG" id="COG3631">
    <property type="taxonomic scope" value="Bacteria"/>
</dbReference>
<dbReference type="OrthoDB" id="5732163at2"/>
<proteinExistence type="predicted"/>
<dbReference type="EMBL" id="CP000850">
    <property type="protein sequence ID" value="ABV98290.1"/>
    <property type="molecule type" value="Genomic_DNA"/>
</dbReference>
<evidence type="ECO:0000259" key="1">
    <source>
        <dbReference type="Pfam" id="PF12680"/>
    </source>
</evidence>
<feature type="domain" description="SnoaL-like" evidence="1">
    <location>
        <begin position="14"/>
        <end position="121"/>
    </location>
</feature>
<dbReference type="InterPro" id="IPR037401">
    <property type="entry name" value="SnoaL-like"/>
</dbReference>
<protein>
    <recommendedName>
        <fullName evidence="1">SnoaL-like domain-containing protein</fullName>
    </recommendedName>
</protein>
<dbReference type="AlphaFoldDB" id="A8M328"/>
<gene>
    <name evidence="2" type="ordered locus">Sare_2441</name>
</gene>
<dbReference type="PATRIC" id="fig|391037.6.peg.2477"/>